<dbReference type="AlphaFoldDB" id="A0A0K2T9N3"/>
<sequence>FENRTHRKSKPRYAVIEVAKNPTKFSNPSSRYGKQQELWLDDQLNKEWDPGLCANKDSTPQQAIYGHIYKARTYMPMTILMMNLTSGHCVAVQ</sequence>
<organism evidence="1">
    <name type="scientific">Lepeophtheirus salmonis</name>
    <name type="common">Salmon louse</name>
    <name type="synonym">Caligus salmonis</name>
    <dbReference type="NCBI Taxonomy" id="72036"/>
    <lineage>
        <taxon>Eukaryota</taxon>
        <taxon>Metazoa</taxon>
        <taxon>Ecdysozoa</taxon>
        <taxon>Arthropoda</taxon>
        <taxon>Crustacea</taxon>
        <taxon>Multicrustacea</taxon>
        <taxon>Hexanauplia</taxon>
        <taxon>Copepoda</taxon>
        <taxon>Siphonostomatoida</taxon>
        <taxon>Caligidae</taxon>
        <taxon>Lepeophtheirus</taxon>
    </lineage>
</organism>
<accession>A0A0K2T9N3</accession>
<proteinExistence type="predicted"/>
<evidence type="ECO:0000313" key="1">
    <source>
        <dbReference type="EMBL" id="CDW22799.1"/>
    </source>
</evidence>
<feature type="non-terminal residue" evidence="1">
    <location>
        <position position="1"/>
    </location>
</feature>
<reference evidence="1" key="1">
    <citation type="submission" date="2014-05" db="EMBL/GenBank/DDBJ databases">
        <authorList>
            <person name="Chronopoulou M."/>
        </authorList>
    </citation>
    <scope>NUCLEOTIDE SEQUENCE</scope>
    <source>
        <tissue evidence="1">Whole organism</tissue>
    </source>
</reference>
<name>A0A0K2T9N3_LEPSM</name>
<dbReference type="EMBL" id="HACA01005438">
    <property type="protein sequence ID" value="CDW22799.1"/>
    <property type="molecule type" value="Transcribed_RNA"/>
</dbReference>
<protein>
    <submittedName>
        <fullName evidence="1">Uncharacterized protein</fullName>
    </submittedName>
</protein>